<comment type="similarity">
    <text evidence="2">Belongs to the autoinducer-2 exporter (AI-2E) (TC 2.A.86) family.</text>
</comment>
<evidence type="ECO:0000313" key="9">
    <source>
        <dbReference type="EMBL" id="AMJ41935.1"/>
    </source>
</evidence>
<evidence type="ECO:0000256" key="6">
    <source>
        <dbReference type="ARBA" id="ARBA00022989"/>
    </source>
</evidence>
<comment type="subcellular location">
    <subcellularLocation>
        <location evidence="1">Cell membrane</location>
        <topology evidence="1">Multi-pass membrane protein</topology>
    </subcellularLocation>
</comment>
<evidence type="ECO:0000256" key="4">
    <source>
        <dbReference type="ARBA" id="ARBA00022475"/>
    </source>
</evidence>
<dbReference type="GO" id="GO:0055085">
    <property type="term" value="P:transmembrane transport"/>
    <property type="evidence" value="ECO:0007669"/>
    <property type="project" value="TreeGrafter"/>
</dbReference>
<dbReference type="GO" id="GO:0005886">
    <property type="term" value="C:plasma membrane"/>
    <property type="evidence" value="ECO:0007669"/>
    <property type="project" value="UniProtKB-SubCell"/>
</dbReference>
<feature type="transmembrane region" description="Helical" evidence="8">
    <location>
        <begin position="347"/>
        <end position="375"/>
    </location>
</feature>
<proteinExistence type="inferred from homology"/>
<dbReference type="PANTHER" id="PTHR21716:SF53">
    <property type="entry name" value="PERMEASE PERM-RELATED"/>
    <property type="match status" value="1"/>
</dbReference>
<dbReference type="Proteomes" id="UP000184204">
    <property type="component" value="Unassembled WGS sequence"/>
</dbReference>
<organism evidence="10 12">
    <name type="scientific">Anaerotignum propionicum DSM 1682</name>
    <dbReference type="NCBI Taxonomy" id="991789"/>
    <lineage>
        <taxon>Bacteria</taxon>
        <taxon>Bacillati</taxon>
        <taxon>Bacillota</taxon>
        <taxon>Clostridia</taxon>
        <taxon>Lachnospirales</taxon>
        <taxon>Anaerotignaceae</taxon>
        <taxon>Anaerotignum</taxon>
    </lineage>
</organism>
<evidence type="ECO:0000256" key="7">
    <source>
        <dbReference type="ARBA" id="ARBA00023136"/>
    </source>
</evidence>
<dbReference type="Pfam" id="PF01594">
    <property type="entry name" value="AI-2E_transport"/>
    <property type="match status" value="1"/>
</dbReference>
<feature type="transmembrane region" description="Helical" evidence="8">
    <location>
        <begin position="281"/>
        <end position="300"/>
    </location>
</feature>
<evidence type="ECO:0000313" key="10">
    <source>
        <dbReference type="EMBL" id="SHE94607.1"/>
    </source>
</evidence>
<feature type="transmembrane region" description="Helical" evidence="8">
    <location>
        <begin position="92"/>
        <end position="113"/>
    </location>
</feature>
<dbReference type="EMBL" id="FQUA01000011">
    <property type="protein sequence ID" value="SHE94607.1"/>
    <property type="molecule type" value="Genomic_DNA"/>
</dbReference>
<feature type="transmembrane region" description="Helical" evidence="8">
    <location>
        <begin position="46"/>
        <end position="71"/>
    </location>
</feature>
<dbReference type="KEGG" id="cpro:CPRO_23680"/>
<keyword evidence="11" id="KW-1185">Reference proteome</keyword>
<reference evidence="10" key="3">
    <citation type="submission" date="2016-11" db="EMBL/GenBank/DDBJ databases">
        <authorList>
            <person name="Varghese N."/>
            <person name="Submissions S."/>
        </authorList>
    </citation>
    <scope>NUCLEOTIDE SEQUENCE</scope>
    <source>
        <strain evidence="10">DSM 1682</strain>
    </source>
</reference>
<feature type="transmembrane region" description="Helical" evidence="8">
    <location>
        <begin position="12"/>
        <end position="34"/>
    </location>
</feature>
<feature type="transmembrane region" description="Helical" evidence="8">
    <location>
        <begin position="250"/>
        <end position="275"/>
    </location>
</feature>
<evidence type="ECO:0000256" key="2">
    <source>
        <dbReference type="ARBA" id="ARBA00009773"/>
    </source>
</evidence>
<accession>A0A0X8VDV9</accession>
<reference evidence="9 11" key="1">
    <citation type="journal article" date="2016" name="Genome Announc.">
        <title>Complete Genome Sequence of the Amino Acid-Fermenting Clostridium propionicum X2 (DSM 1682).</title>
        <authorList>
            <person name="Poehlein A."/>
            <person name="Schlien K."/>
            <person name="Chowdhury N.P."/>
            <person name="Gottschalk G."/>
            <person name="Buckel W."/>
            <person name="Daniel R."/>
        </authorList>
    </citation>
    <scope>NUCLEOTIDE SEQUENCE [LARGE SCALE GENOMIC DNA]</scope>
    <source>
        <strain evidence="9 11">X2</strain>
    </source>
</reference>
<name>A0A0X8VDV9_ANAPI</name>
<keyword evidence="3" id="KW-0813">Transport</keyword>
<reference evidence="12" key="4">
    <citation type="submission" date="2016-11" db="EMBL/GenBank/DDBJ databases">
        <authorList>
            <person name="Jaros S."/>
            <person name="Januszkiewicz K."/>
            <person name="Wedrychowicz H."/>
        </authorList>
    </citation>
    <scope>NUCLEOTIDE SEQUENCE [LARGE SCALE GENOMIC DNA]</scope>
    <source>
        <strain evidence="12">DSM 1682</strain>
    </source>
</reference>
<protein>
    <submittedName>
        <fullName evidence="9">Pheromone autoinducer 2 transporter</fullName>
    </submittedName>
    <submittedName>
        <fullName evidence="10">Predicted PurR-regulated permease PerM</fullName>
    </submittedName>
</protein>
<dbReference type="Proteomes" id="UP000068026">
    <property type="component" value="Chromosome"/>
</dbReference>
<keyword evidence="7 8" id="KW-0472">Membrane</keyword>
<evidence type="ECO:0000256" key="8">
    <source>
        <dbReference type="SAM" id="Phobius"/>
    </source>
</evidence>
<dbReference type="RefSeq" id="WP_066051954.1">
    <property type="nucleotide sequence ID" value="NZ_CP014223.1"/>
</dbReference>
<dbReference type="PANTHER" id="PTHR21716">
    <property type="entry name" value="TRANSMEMBRANE PROTEIN"/>
    <property type="match status" value="1"/>
</dbReference>
<evidence type="ECO:0000256" key="3">
    <source>
        <dbReference type="ARBA" id="ARBA00022448"/>
    </source>
</evidence>
<keyword evidence="4" id="KW-1003">Cell membrane</keyword>
<keyword evidence="5 8" id="KW-0812">Transmembrane</keyword>
<gene>
    <name evidence="9" type="ORF">CPRO_23680</name>
    <name evidence="10" type="ORF">SAMN02745151_02289</name>
</gene>
<dbReference type="InterPro" id="IPR002549">
    <property type="entry name" value="AI-2E-like"/>
</dbReference>
<evidence type="ECO:0000313" key="12">
    <source>
        <dbReference type="Proteomes" id="UP000184204"/>
    </source>
</evidence>
<evidence type="ECO:0000256" key="5">
    <source>
        <dbReference type="ARBA" id="ARBA00022692"/>
    </source>
</evidence>
<evidence type="ECO:0000313" key="11">
    <source>
        <dbReference type="Proteomes" id="UP000068026"/>
    </source>
</evidence>
<dbReference type="AlphaFoldDB" id="A0A0X8VDV9"/>
<dbReference type="EMBL" id="CP014223">
    <property type="protein sequence ID" value="AMJ41935.1"/>
    <property type="molecule type" value="Genomic_DNA"/>
</dbReference>
<keyword evidence="6 8" id="KW-1133">Transmembrane helix</keyword>
<reference evidence="11" key="2">
    <citation type="submission" date="2016-01" db="EMBL/GenBank/DDBJ databases">
        <authorList>
            <person name="Poehlein A."/>
            <person name="Schlien K."/>
            <person name="Gottschalk G."/>
            <person name="Buckel W."/>
            <person name="Daniel R."/>
        </authorList>
    </citation>
    <scope>NUCLEOTIDE SEQUENCE [LARGE SCALE GENOMIC DNA]</scope>
    <source>
        <strain evidence="11">X2</strain>
    </source>
</reference>
<sequence length="385" mass="42849">MRLPWNKKYLVISFHVIFTVGILVILGMLLFQLSEAKNVVIQTARGILAVFAPLLWAIFFSVLFEPLTHFLQRQYENRLTAIQRSKIKNRKVGTGAAYIIIFIVLFLGGRWAAKGLGAADLEGLAEQLSAFVRKIGDYLVLVNLKLAELGILQNVEGILSAWTENATLWIQEQIMGITAYIPQIGNSLIDITIGLTVAFYFLMEKEMILNYLKEFSLLLFGEKVTRRIRRASLEVNNVIIGYLGGQMTDAVIMAILFSISFTIVGLPYGVVLGLISGFSNLIPYFGAFIAFILAIMAGLLSGESIRALYASILILILQQIDSVYIVPKVVGKKVEMHPVLVLLSLAIFGRLFGFWGLLVAVPLGALINNFIIWFIKKKQGSLDVW</sequence>
<feature type="transmembrane region" description="Helical" evidence="8">
    <location>
        <begin position="184"/>
        <end position="203"/>
    </location>
</feature>
<evidence type="ECO:0000256" key="1">
    <source>
        <dbReference type="ARBA" id="ARBA00004651"/>
    </source>
</evidence>
<dbReference type="OrthoDB" id="9793390at2"/>
<feature type="transmembrane region" description="Helical" evidence="8">
    <location>
        <begin position="307"/>
        <end position="327"/>
    </location>
</feature>